<dbReference type="Pfam" id="PF00528">
    <property type="entry name" value="BPD_transp_1"/>
    <property type="match status" value="1"/>
</dbReference>
<keyword evidence="4 5" id="KW-0472">Membrane</keyword>
<evidence type="ECO:0000256" key="3">
    <source>
        <dbReference type="ARBA" id="ARBA00022989"/>
    </source>
</evidence>
<dbReference type="InterPro" id="IPR011864">
    <property type="entry name" value="Phosphate_PstC"/>
</dbReference>
<evidence type="ECO:0000256" key="1">
    <source>
        <dbReference type="ARBA" id="ARBA00004651"/>
    </source>
</evidence>
<comment type="similarity">
    <text evidence="6">Belongs to the binding-protein-dependent transport system permease family. CysTW subfamily.</text>
</comment>
<dbReference type="Pfam" id="PF12501">
    <property type="entry name" value="DUF3708"/>
    <property type="match status" value="1"/>
</dbReference>
<feature type="transmembrane region" description="Helical" evidence="5">
    <location>
        <begin position="406"/>
        <end position="430"/>
    </location>
</feature>
<dbReference type="NCBIfam" id="TIGR02138">
    <property type="entry name" value="phosphate_pstC"/>
    <property type="match status" value="1"/>
</dbReference>
<feature type="transmembrane region" description="Helical" evidence="5">
    <location>
        <begin position="281"/>
        <end position="305"/>
    </location>
</feature>
<comment type="function">
    <text evidence="6">Part of the binding-protein-dependent transport system for phosphate; probably responsible for the translocation of the substrate across the membrane.</text>
</comment>
<proteinExistence type="inferred from homology"/>
<dbReference type="InterPro" id="IPR000515">
    <property type="entry name" value="MetI-like"/>
</dbReference>
<organism evidence="8 9">
    <name type="scientific">Solemya velum gill symbiont</name>
    <dbReference type="NCBI Taxonomy" id="2340"/>
    <lineage>
        <taxon>Bacteria</taxon>
        <taxon>Pseudomonadati</taxon>
        <taxon>Pseudomonadota</taxon>
        <taxon>Gammaproteobacteria</taxon>
        <taxon>sulfur-oxidizing symbionts</taxon>
    </lineage>
</organism>
<evidence type="ECO:0000256" key="5">
    <source>
        <dbReference type="RuleBase" id="RU363032"/>
    </source>
</evidence>
<reference evidence="8 9" key="1">
    <citation type="submission" date="2016-11" db="EMBL/GenBank/DDBJ databases">
        <title>Mixed transmission modes and dynamic genome evolution in an obligate animal-bacterial symbiosis.</title>
        <authorList>
            <person name="Russell S.L."/>
            <person name="Corbett-Detig R.B."/>
            <person name="Cavanaugh C.M."/>
        </authorList>
    </citation>
    <scope>NUCLEOTIDE SEQUENCE [LARGE SCALE GENOMIC DNA]</scope>
    <source>
        <strain evidence="8">MA-KB16</strain>
    </source>
</reference>
<dbReference type="Gene3D" id="1.10.3720.10">
    <property type="entry name" value="MetI-like"/>
    <property type="match status" value="1"/>
</dbReference>
<name>A0A1T2FU62_SOVGS</name>
<dbReference type="AlphaFoldDB" id="A0A1T2FU62"/>
<dbReference type="SUPFAM" id="SSF161098">
    <property type="entry name" value="MetI-like"/>
    <property type="match status" value="1"/>
</dbReference>
<keyword evidence="2 5" id="KW-0812">Transmembrane</keyword>
<feature type="transmembrane region" description="Helical" evidence="5">
    <location>
        <begin position="156"/>
        <end position="177"/>
    </location>
</feature>
<feature type="transmembrane region" description="Helical" evidence="5">
    <location>
        <begin position="209"/>
        <end position="238"/>
    </location>
</feature>
<keyword evidence="3 5" id="KW-1133">Transmembrane helix</keyword>
<protein>
    <recommendedName>
        <fullName evidence="6">Phosphate transport system permease protein</fullName>
    </recommendedName>
</protein>
<keyword evidence="5" id="KW-0813">Transport</keyword>
<feature type="transmembrane region" description="Helical" evidence="5">
    <location>
        <begin position="338"/>
        <end position="359"/>
    </location>
</feature>
<dbReference type="CDD" id="cd06261">
    <property type="entry name" value="TM_PBP2"/>
    <property type="match status" value="1"/>
</dbReference>
<dbReference type="GO" id="GO:0005315">
    <property type="term" value="F:phosphate transmembrane transporter activity"/>
    <property type="evidence" value="ECO:0007669"/>
    <property type="project" value="InterPro"/>
</dbReference>
<dbReference type="GO" id="GO:0005886">
    <property type="term" value="C:plasma membrane"/>
    <property type="evidence" value="ECO:0007669"/>
    <property type="project" value="UniProtKB-SubCell"/>
</dbReference>
<comment type="caution">
    <text evidence="8">The sequence shown here is derived from an EMBL/GenBank/DDBJ whole genome shotgun (WGS) entry which is preliminary data.</text>
</comment>
<keyword evidence="6" id="KW-0997">Cell inner membrane</keyword>
<evidence type="ECO:0000259" key="7">
    <source>
        <dbReference type="PROSITE" id="PS50928"/>
    </source>
</evidence>
<feature type="transmembrane region" description="Helical" evidence="5">
    <location>
        <begin position="117"/>
        <end position="136"/>
    </location>
</feature>
<evidence type="ECO:0000256" key="6">
    <source>
        <dbReference type="RuleBase" id="RU363054"/>
    </source>
</evidence>
<dbReference type="EMBL" id="MPNX01000004">
    <property type="protein sequence ID" value="OOY35614.1"/>
    <property type="molecule type" value="Genomic_DNA"/>
</dbReference>
<evidence type="ECO:0000313" key="9">
    <source>
        <dbReference type="Proteomes" id="UP000190962"/>
    </source>
</evidence>
<accession>A0A1T2FU62</accession>
<dbReference type="InterPro" id="IPR035906">
    <property type="entry name" value="MetI-like_sf"/>
</dbReference>
<keyword evidence="6" id="KW-0592">Phosphate transport</keyword>
<dbReference type="PANTHER" id="PTHR42727">
    <property type="entry name" value="PHOSPHATE TRANSPORT SYSTEM PERMEASE PROTEIN"/>
    <property type="match status" value="1"/>
</dbReference>
<dbReference type="PROSITE" id="PS50928">
    <property type="entry name" value="ABC_TM1"/>
    <property type="match status" value="1"/>
</dbReference>
<gene>
    <name evidence="8" type="ORF">BOV88_04500</name>
</gene>
<feature type="domain" description="ABC transmembrane type-1" evidence="7">
    <location>
        <begin position="210"/>
        <end position="426"/>
    </location>
</feature>
<sequence length="438" mass="46133">MSGLYVLGKKRALASVDGWSGIRHLHSLPSYYGFYAALWAGLPAFLVLVLWNGFQDTFIMDLVVSGLPQELQKLEEAPLSLVINDIKNLAAGDVVSADSEAIQAAAAHYSSLQATAMAAKAVLILILAALGGVYAMRVITPQLRARNLVESIIKGLLILCSTLAIFTTVGIVLSVLFESIRFFQMIPVTDFLFGTHYNPGTLSFGAVPLFAGTLLISLIAMVIAVPIGLLAAVYLAEYASPNLRAYAKPVLEILAGIPTVVYGFFAALTVAPFIAELGTSVGLTVSTESALAAGVVMGIMIIPFISSLSDDVINSVPQAMRDASYGLGATRSETITKVILPAALPGIVGSVLLAASRAIGETMIVVMAAGLAAKLTANPLDTVTTVTVQIVTALVGDNEFDSPKTLVAFALGLVLFFVTLALNVVALHVVRKYREQYD</sequence>
<evidence type="ECO:0000256" key="2">
    <source>
        <dbReference type="ARBA" id="ARBA00022692"/>
    </source>
</evidence>
<feature type="transmembrane region" description="Helical" evidence="5">
    <location>
        <begin position="250"/>
        <end position="275"/>
    </location>
</feature>
<dbReference type="Proteomes" id="UP000190962">
    <property type="component" value="Unassembled WGS sequence"/>
</dbReference>
<evidence type="ECO:0000256" key="4">
    <source>
        <dbReference type="ARBA" id="ARBA00023136"/>
    </source>
</evidence>
<keyword evidence="6" id="KW-1003">Cell membrane</keyword>
<feature type="transmembrane region" description="Helical" evidence="5">
    <location>
        <begin position="32"/>
        <end position="54"/>
    </location>
</feature>
<dbReference type="GO" id="GO:0006817">
    <property type="term" value="P:phosphate ion transport"/>
    <property type="evidence" value="ECO:0007669"/>
    <property type="project" value="UniProtKB-KW"/>
</dbReference>
<dbReference type="PANTHER" id="PTHR42727:SF1">
    <property type="entry name" value="PHOSPHATE TRANSPORT SYSTEM PERMEASE"/>
    <property type="match status" value="1"/>
</dbReference>
<evidence type="ECO:0000313" key="8">
    <source>
        <dbReference type="EMBL" id="OOY35614.1"/>
    </source>
</evidence>
<comment type="subcellular location">
    <subcellularLocation>
        <location evidence="6">Cell inner membrane</location>
        <topology evidence="6">Multi-pass membrane protein</topology>
    </subcellularLocation>
    <subcellularLocation>
        <location evidence="1 5">Cell membrane</location>
        <topology evidence="1 5">Multi-pass membrane protein</topology>
    </subcellularLocation>
</comment>
<dbReference type="InterPro" id="IPR022182">
    <property type="entry name" value="PstC_N"/>
</dbReference>